<proteinExistence type="predicted"/>
<dbReference type="AlphaFoldDB" id="A0A3A1R0D8"/>
<evidence type="ECO:0000313" key="3">
    <source>
        <dbReference type="Proteomes" id="UP000265801"/>
    </source>
</evidence>
<gene>
    <name evidence="2" type="ORF">D3H55_09590</name>
</gene>
<dbReference type="Gene3D" id="3.40.630.30">
    <property type="match status" value="2"/>
</dbReference>
<sequence>MKYISWSKDKLEELVKLWNKELGSYFPMRKELFEQNSFNDENVCFEASRIAIDENDNVIGFLVAKRWQEELEVGMNLEIGWIQVLLVDQRFRNKRVGTNLLKHAEETLMKNGIKSIVLGRDPWHYFPGVPQPYNDVSRWFEKQGYNKIGSDYDVICNYDSESDTDFPRFEEVEFSVLNLKDKDAFLQFFSKCFPGRWEYEAIQYFEKGGTGREFVVLKKSEKIIGFCRMNDSNSPIIAQNVYWAPLINKELGGIGPLGIDSNERKNGYGLAIVQAGIAYLRNRNVSSIVIDWTGLIDFYGKLGYEVWKSYDSYKKII</sequence>
<dbReference type="PROSITE" id="PS51186">
    <property type="entry name" value="GNAT"/>
    <property type="match status" value="2"/>
</dbReference>
<dbReference type="SUPFAM" id="SSF55729">
    <property type="entry name" value="Acyl-CoA N-acyltransferases (Nat)"/>
    <property type="match status" value="1"/>
</dbReference>
<accession>A0A3A1R0D8</accession>
<protein>
    <submittedName>
        <fullName evidence="2">GNAT family N-acetyltransferase</fullName>
    </submittedName>
</protein>
<name>A0A3A1R0D8_9BACI</name>
<keyword evidence="3" id="KW-1185">Reference proteome</keyword>
<comment type="caution">
    <text evidence="2">The sequence shown here is derived from an EMBL/GenBank/DDBJ whole genome shotgun (WGS) entry which is preliminary data.</text>
</comment>
<dbReference type="InterPro" id="IPR016181">
    <property type="entry name" value="Acyl_CoA_acyltransferase"/>
</dbReference>
<dbReference type="Pfam" id="PF00583">
    <property type="entry name" value="Acetyltransf_1"/>
    <property type="match status" value="2"/>
</dbReference>
<organism evidence="2 3">
    <name type="scientific">Bacillus salacetis</name>
    <dbReference type="NCBI Taxonomy" id="2315464"/>
    <lineage>
        <taxon>Bacteria</taxon>
        <taxon>Bacillati</taxon>
        <taxon>Bacillota</taxon>
        <taxon>Bacilli</taxon>
        <taxon>Bacillales</taxon>
        <taxon>Bacillaceae</taxon>
        <taxon>Bacillus</taxon>
    </lineage>
</organism>
<dbReference type="PANTHER" id="PTHR43617">
    <property type="entry name" value="L-AMINO ACID N-ACETYLTRANSFERASE"/>
    <property type="match status" value="1"/>
</dbReference>
<reference evidence="2 3" key="1">
    <citation type="submission" date="2018-09" db="EMBL/GenBank/DDBJ databases">
        <title>Bacillus saliacetes sp. nov., isolated from Thai shrimp paste (Ka-pi).</title>
        <authorList>
            <person name="Daroonpunt R."/>
            <person name="Tanasupawat S."/>
            <person name="Yiamsombut S."/>
        </authorList>
    </citation>
    <scope>NUCLEOTIDE SEQUENCE [LARGE SCALE GENOMIC DNA]</scope>
    <source>
        <strain evidence="2 3">SKP7-4</strain>
    </source>
</reference>
<dbReference type="OrthoDB" id="2861902at2"/>
<evidence type="ECO:0000313" key="2">
    <source>
        <dbReference type="EMBL" id="RIW34228.1"/>
    </source>
</evidence>
<dbReference type="CDD" id="cd04301">
    <property type="entry name" value="NAT_SF"/>
    <property type="match status" value="2"/>
</dbReference>
<evidence type="ECO:0000259" key="1">
    <source>
        <dbReference type="PROSITE" id="PS51186"/>
    </source>
</evidence>
<dbReference type="GO" id="GO:0016747">
    <property type="term" value="F:acyltransferase activity, transferring groups other than amino-acyl groups"/>
    <property type="evidence" value="ECO:0007669"/>
    <property type="project" value="InterPro"/>
</dbReference>
<dbReference type="EMBL" id="QXIR01000011">
    <property type="protein sequence ID" value="RIW34228.1"/>
    <property type="molecule type" value="Genomic_DNA"/>
</dbReference>
<dbReference type="InterPro" id="IPR050276">
    <property type="entry name" value="MshD_Acetyltransferase"/>
</dbReference>
<dbReference type="RefSeq" id="WP_119546695.1">
    <property type="nucleotide sequence ID" value="NZ_QXIR01000011.1"/>
</dbReference>
<keyword evidence="2" id="KW-0808">Transferase</keyword>
<feature type="domain" description="N-acetyltransferase" evidence="1">
    <location>
        <begin position="1"/>
        <end position="173"/>
    </location>
</feature>
<dbReference type="InterPro" id="IPR000182">
    <property type="entry name" value="GNAT_dom"/>
</dbReference>
<feature type="domain" description="N-acetyltransferase" evidence="1">
    <location>
        <begin position="172"/>
        <end position="317"/>
    </location>
</feature>
<dbReference type="Proteomes" id="UP000265801">
    <property type="component" value="Unassembled WGS sequence"/>
</dbReference>